<evidence type="ECO:0000256" key="3">
    <source>
        <dbReference type="ARBA" id="ARBA00022763"/>
    </source>
</evidence>
<evidence type="ECO:0000313" key="13">
    <source>
        <dbReference type="Proteomes" id="UP000009231"/>
    </source>
</evidence>
<evidence type="ECO:0000313" key="12">
    <source>
        <dbReference type="EMBL" id="AEG17600.1"/>
    </source>
</evidence>
<dbReference type="SUPFAM" id="SSF75712">
    <property type="entry name" value="Rad50 coiled-coil Zn hook"/>
    <property type="match status" value="1"/>
</dbReference>
<dbReference type="STRING" id="868131.MSWAN_0562"/>
<dbReference type="eggNOG" id="arCOG00368">
    <property type="taxonomic scope" value="Archaea"/>
</dbReference>
<feature type="binding site" evidence="9 10">
    <location>
        <position position="458"/>
    </location>
    <ligand>
        <name>Zn(2+)</name>
        <dbReference type="ChEBI" id="CHEBI:29105"/>
    </ligand>
</feature>
<dbReference type="RefSeq" id="WP_013825102.1">
    <property type="nucleotide sequence ID" value="NC_015574.1"/>
</dbReference>
<dbReference type="Proteomes" id="UP000009231">
    <property type="component" value="Chromosome"/>
</dbReference>
<dbReference type="InterPro" id="IPR013134">
    <property type="entry name" value="Zn_hook_RAD50"/>
</dbReference>
<protein>
    <recommendedName>
        <fullName evidence="9">DNA double-strand break repair Rad50 ATPase</fullName>
    </recommendedName>
</protein>
<feature type="coiled-coil region" evidence="9">
    <location>
        <begin position="230"/>
        <end position="278"/>
    </location>
</feature>
<comment type="subunit">
    <text evidence="9">Homodimer. Forms a heterotetramer composed of two Mre11 subunits and two Rad50 subunits.</text>
</comment>
<dbReference type="Pfam" id="PF13476">
    <property type="entry name" value="AAA_23"/>
    <property type="match status" value="1"/>
</dbReference>
<feature type="binding site" evidence="9">
    <location>
        <position position="12"/>
    </location>
    <ligand>
        <name>ATP</name>
        <dbReference type="ChEBI" id="CHEBI:30616"/>
    </ligand>
</feature>
<dbReference type="Gene3D" id="1.10.287.510">
    <property type="entry name" value="Helix hairpin bin"/>
    <property type="match status" value="1"/>
</dbReference>
<keyword evidence="2 9" id="KW-0547">Nucleotide-binding</keyword>
<dbReference type="PROSITE" id="PS51131">
    <property type="entry name" value="ZN_HOOK"/>
    <property type="match status" value="1"/>
</dbReference>
<dbReference type="HOGENOM" id="CLU_004785_0_2_2"/>
<evidence type="ECO:0000259" key="11">
    <source>
        <dbReference type="PROSITE" id="PS51131"/>
    </source>
</evidence>
<dbReference type="GO" id="GO:0005524">
    <property type="term" value="F:ATP binding"/>
    <property type="evidence" value="ECO:0007669"/>
    <property type="project" value="UniProtKB-UniRule"/>
</dbReference>
<dbReference type="OrthoDB" id="25344at2157"/>
<accession>F6D565</accession>
<dbReference type="InterPro" id="IPR022982">
    <property type="entry name" value="Rad50_ATPase_archaeal"/>
</dbReference>
<dbReference type="GO" id="GO:0016887">
    <property type="term" value="F:ATP hydrolysis activity"/>
    <property type="evidence" value="ECO:0007669"/>
    <property type="project" value="UniProtKB-UniRule"/>
</dbReference>
<dbReference type="InterPro" id="IPR027417">
    <property type="entry name" value="P-loop_NTPase"/>
</dbReference>
<name>F6D565_METPW</name>
<reference evidence="12 13" key="1">
    <citation type="journal article" date="2014" name="Int. J. Syst. Evol. Microbiol.">
        <title>Methanobacterium paludis sp. nov. and a novel strain of Methanobacterium lacus isolated from northern peatlands.</title>
        <authorList>
            <person name="Cadillo-Quiroz H."/>
            <person name="Brauer S.L."/>
            <person name="Goodson N."/>
            <person name="Yavitt J.B."/>
            <person name="Zinder S.H."/>
        </authorList>
    </citation>
    <scope>NUCLEOTIDE SEQUENCE [LARGE SCALE GENOMIC DNA]</scope>
    <source>
        <strain evidence="13">DSM 25820 / JCM 18151 / SWAN1</strain>
    </source>
</reference>
<dbReference type="GeneID" id="10668050"/>
<dbReference type="InterPro" id="IPR038729">
    <property type="entry name" value="Rad50/SbcC_AAA"/>
</dbReference>
<feature type="domain" description="Zinc-hook" evidence="11">
    <location>
        <begin position="413"/>
        <end position="510"/>
    </location>
</feature>
<keyword evidence="3 9" id="KW-0227">DNA damage</keyword>
<proteinExistence type="inferred from homology"/>
<dbReference type="GO" id="GO:0008270">
    <property type="term" value="F:zinc ion binding"/>
    <property type="evidence" value="ECO:0007669"/>
    <property type="project" value="UniProtKB-UniRule"/>
</dbReference>
<evidence type="ECO:0000256" key="6">
    <source>
        <dbReference type="ARBA" id="ARBA00022840"/>
    </source>
</evidence>
<evidence type="ECO:0000256" key="1">
    <source>
        <dbReference type="ARBA" id="ARBA00022723"/>
    </source>
</evidence>
<keyword evidence="5 9" id="KW-0862">Zinc</keyword>
<comment type="domain">
    <text evidence="9">The two conserved Cys that bind zinc constitute the zinc-hook, which separates the large intramolecular coiled coil regions. The 2 Cys residues coordinate one molecule of zinc with the help of the 2 Cys residues of the zinc-hook of another Rad50 molecule, thereby forming a V-shaped homodimer.</text>
</comment>
<dbReference type="PANTHER" id="PTHR32114:SF2">
    <property type="entry name" value="ABC TRANSPORTER ABCH.3"/>
    <property type="match status" value="1"/>
</dbReference>
<evidence type="ECO:0000256" key="2">
    <source>
        <dbReference type="ARBA" id="ARBA00022741"/>
    </source>
</evidence>
<organism evidence="12 13">
    <name type="scientific">Methanobacterium paludis (strain DSM 25820 / JCM 18151 / SWAN1)</name>
    <dbReference type="NCBI Taxonomy" id="868131"/>
    <lineage>
        <taxon>Archaea</taxon>
        <taxon>Methanobacteriati</taxon>
        <taxon>Methanobacteriota</taxon>
        <taxon>Methanomada group</taxon>
        <taxon>Methanobacteria</taxon>
        <taxon>Methanobacteriales</taxon>
        <taxon>Methanobacteriaceae</taxon>
        <taxon>Methanobacterium</taxon>
    </lineage>
</organism>
<dbReference type="GO" id="GO:0006302">
    <property type="term" value="P:double-strand break repair"/>
    <property type="evidence" value="ECO:0007669"/>
    <property type="project" value="UniProtKB-UniRule"/>
</dbReference>
<dbReference type="EMBL" id="CP002772">
    <property type="protein sequence ID" value="AEG17600.1"/>
    <property type="molecule type" value="Genomic_DNA"/>
</dbReference>
<evidence type="ECO:0000256" key="7">
    <source>
        <dbReference type="ARBA" id="ARBA00023054"/>
    </source>
</evidence>
<evidence type="ECO:0000256" key="5">
    <source>
        <dbReference type="ARBA" id="ARBA00022833"/>
    </source>
</evidence>
<dbReference type="SUPFAM" id="SSF52540">
    <property type="entry name" value="P-loop containing nucleoside triphosphate hydrolases"/>
    <property type="match status" value="1"/>
</dbReference>
<dbReference type="HAMAP" id="MF_00449">
    <property type="entry name" value="RAD50"/>
    <property type="match status" value="1"/>
</dbReference>
<evidence type="ECO:0000256" key="8">
    <source>
        <dbReference type="ARBA" id="ARBA00023204"/>
    </source>
</evidence>
<keyword evidence="6 9" id="KW-0067">ATP-binding</keyword>
<feature type="coiled-coil region" evidence="9">
    <location>
        <begin position="588"/>
        <end position="650"/>
    </location>
</feature>
<feature type="binding site" evidence="9">
    <location>
        <begin position="32"/>
        <end position="38"/>
    </location>
    <ligand>
        <name>ATP</name>
        <dbReference type="ChEBI" id="CHEBI:30616"/>
    </ligand>
</feature>
<keyword evidence="13" id="KW-1185">Reference proteome</keyword>
<evidence type="ECO:0000256" key="9">
    <source>
        <dbReference type="HAMAP-Rule" id="MF_00449"/>
    </source>
</evidence>
<keyword evidence="7 9" id="KW-0175">Coiled coil</keyword>
<keyword evidence="1 9" id="KW-0479">Metal-binding</keyword>
<dbReference type="PANTHER" id="PTHR32114">
    <property type="entry name" value="ABC TRANSPORTER ABCH.3"/>
    <property type="match status" value="1"/>
</dbReference>
<sequence length="900" mass="103134">MIIESLTMKNFKSHRDTHIDFSTGISVIMGENGAGKSSILEAVSFALFKQHSGKKIEQLIKIGQKKKMVVDLQFQTNGRTYLVSRERDKSSSKSVLKIKEGNNFQTILSGEKQVTNEIQNMLDMDGDLFLNAVYVRQGEIADLIDKAPSEKKQMIGKLLGIESLEKTWKNMLPLINNYEIKKENITGRLESMDGLKENLKSKIIEKDDISSKIQILNVQIDKMGPEFELMKEKKELLDEKRSEFKRIKSAIESKKQLLNRAENDKNVLNNEIRTIKDKEAAILSIKPKIVSLDILHQLKDVSRSLKNLQEDEKRIQKGLKDIQKFKSILDENHKFYRDYLDIGDTIKLLEDERLKFEGSRTLMEQCTSQKSQVQDKIQGSTEKIVKGLKAANKVLRTDFSRVEELENHIKSIKPSTEAKVEEIRSKINGVQQEISNLKTHNKNLEKPVKELENVKDKCPVCKSTISPDKRDELIEGYDCEIKSNKDRIFQLDHELKGLKSQKHVLTSKFAEIQNINVDILKERIKTLEQSQKELESISSDLEGLEPKVSKLNEIDSLLKEKKTNQNEIKGKYESYISVKGSLESLGDYNSKNEDLKKIQTEIMSLNVNVHQLTEKSGTNLKNLESKILELENLKSEYNHLSGEISQKNSLIEKLDLLDKDITGIKEETVKLDNELESIGYNEDIHSSLQMNLYNKSQELTDLIGQKKELIGKESGILDRIKELESEVEVYGKYKGELRNLKDFIKLLNHIRDLYGKDGVQRDLRNISRPLIEQNTREFFEKFNFEYSDIKLDEDYDVTVYGPAGKNSLDMISGGERIAVALALRLGITQALSGGNLELVMLDEPTIHLDSYRRQELIDLLKRMSIIPQMIIVTHDSDLEEAADTILRVKKEKGESFILES</sequence>
<dbReference type="AlphaFoldDB" id="F6D565"/>
<feature type="binding site" evidence="9">
    <location>
        <position position="137"/>
    </location>
    <ligand>
        <name>ATP</name>
        <dbReference type="ChEBI" id="CHEBI:30616"/>
    </ligand>
</feature>
<comment type="cofactor">
    <cofactor evidence="9">
        <name>Zn(2+)</name>
        <dbReference type="ChEBI" id="CHEBI:29105"/>
    </cofactor>
    <text evidence="9">Binds 1 zinc ion per homodimer.</text>
</comment>
<evidence type="ECO:0000256" key="10">
    <source>
        <dbReference type="PROSITE-ProRule" id="PRU00471"/>
    </source>
</evidence>
<feature type="binding site" evidence="9 10">
    <location>
        <position position="461"/>
    </location>
    <ligand>
        <name>Zn(2+)</name>
        <dbReference type="ChEBI" id="CHEBI:29105"/>
    </ligand>
</feature>
<dbReference type="Gene3D" id="3.40.50.300">
    <property type="entry name" value="P-loop containing nucleotide triphosphate hydrolases"/>
    <property type="match status" value="2"/>
</dbReference>
<gene>
    <name evidence="9" type="primary">rad50</name>
    <name evidence="12" type="ordered locus">MSWAN_0562</name>
</gene>
<keyword evidence="4 9" id="KW-0378">Hydrolase</keyword>
<dbReference type="KEGG" id="mew:MSWAN_0562"/>
<comment type="similarity">
    <text evidence="9">Belongs to the SMC family. RAD50 subfamily.</text>
</comment>
<keyword evidence="8 9" id="KW-0234">DNA repair</keyword>
<feature type="binding site" evidence="9">
    <location>
        <begin position="810"/>
        <end position="815"/>
    </location>
    <ligand>
        <name>ATP</name>
        <dbReference type="ChEBI" id="CHEBI:30616"/>
    </ligand>
</feature>
<feature type="coiled-coil region" evidence="9">
    <location>
        <begin position="510"/>
        <end position="537"/>
    </location>
</feature>
<evidence type="ECO:0000256" key="4">
    <source>
        <dbReference type="ARBA" id="ARBA00022801"/>
    </source>
</evidence>
<comment type="function">
    <text evidence="9">Part of the Rad50/Mre11 complex, which is involved in the early steps of DNA double-strand break (DSB) repair. The complex may facilitate opening of the processed DNA ends to aid in the recruitment of HerA and NurA. Rad50 controls the balance between DNA end bridging and DNA resection via ATP-dependent structural rearrangements of the Rad50/Mre11 complex.</text>
</comment>